<feature type="transmembrane region" description="Helical" evidence="1">
    <location>
        <begin position="12"/>
        <end position="37"/>
    </location>
</feature>
<protein>
    <submittedName>
        <fullName evidence="3">YdcF family protein</fullName>
    </submittedName>
</protein>
<dbReference type="PANTHER" id="PTHR30336:SF20">
    <property type="entry name" value="DUF218 DOMAIN-CONTAINING PROTEIN"/>
    <property type="match status" value="1"/>
</dbReference>
<keyword evidence="1" id="KW-0472">Membrane</keyword>
<dbReference type="Pfam" id="PF02698">
    <property type="entry name" value="DUF218"/>
    <property type="match status" value="1"/>
</dbReference>
<sequence>MVKRPSYAGTCLGILLGIPLALTLVYALLWGIGAVLITSDPLRPAEALVLLSGGGKDRLEEVVRIYRQVGANVVLLTKAEGSRAENWNADELTSKGIPGEAIHITRGRASSTYEEARYTRETLEQLGVKSALVITDPYHTFRARLIFWSVYRGSGIEIRVRAVQGHWYRSTTWMFSRQGWETTLSELVKLAGFVIGIRGD</sequence>
<dbReference type="PANTHER" id="PTHR30336">
    <property type="entry name" value="INNER MEMBRANE PROTEIN, PROBABLE PERMEASE"/>
    <property type="match status" value="1"/>
</dbReference>
<dbReference type="Proteomes" id="UP001254165">
    <property type="component" value="Unassembled WGS sequence"/>
</dbReference>
<accession>A0ABU3NS27</accession>
<organism evidence="3 4">
    <name type="scientific">Thermanaerothrix solaris</name>
    <dbReference type="NCBI Taxonomy" id="3058434"/>
    <lineage>
        <taxon>Bacteria</taxon>
        <taxon>Bacillati</taxon>
        <taxon>Chloroflexota</taxon>
        <taxon>Anaerolineae</taxon>
        <taxon>Anaerolineales</taxon>
        <taxon>Anaerolineaceae</taxon>
        <taxon>Thermanaerothrix</taxon>
    </lineage>
</organism>
<evidence type="ECO:0000313" key="3">
    <source>
        <dbReference type="EMBL" id="MDT8899185.1"/>
    </source>
</evidence>
<reference evidence="3 4" key="1">
    <citation type="submission" date="2023-07" db="EMBL/GenBank/DDBJ databases">
        <title>Novel species of Thermanaerothrix with wide hydrolytic capabilities.</title>
        <authorList>
            <person name="Zayulina K.S."/>
            <person name="Podosokorskaya O.A."/>
            <person name="Elcheninov A.G."/>
        </authorList>
    </citation>
    <scope>NUCLEOTIDE SEQUENCE [LARGE SCALE GENOMIC DNA]</scope>
    <source>
        <strain evidence="3 4">4228-RoL</strain>
    </source>
</reference>
<dbReference type="InterPro" id="IPR014729">
    <property type="entry name" value="Rossmann-like_a/b/a_fold"/>
</dbReference>
<keyword evidence="4" id="KW-1185">Reference proteome</keyword>
<keyword evidence="1" id="KW-0812">Transmembrane</keyword>
<name>A0ABU3NS27_9CHLR</name>
<dbReference type="Gene3D" id="3.40.50.620">
    <property type="entry name" value="HUPs"/>
    <property type="match status" value="1"/>
</dbReference>
<dbReference type="EMBL" id="JAUHMF010000002">
    <property type="protein sequence ID" value="MDT8899185.1"/>
    <property type="molecule type" value="Genomic_DNA"/>
</dbReference>
<comment type="caution">
    <text evidence="3">The sequence shown here is derived from an EMBL/GenBank/DDBJ whole genome shotgun (WGS) entry which is preliminary data.</text>
</comment>
<evidence type="ECO:0000259" key="2">
    <source>
        <dbReference type="Pfam" id="PF02698"/>
    </source>
</evidence>
<gene>
    <name evidence="3" type="ORF">QYE77_13025</name>
</gene>
<feature type="domain" description="DUF218" evidence="2">
    <location>
        <begin position="47"/>
        <end position="169"/>
    </location>
</feature>
<dbReference type="RefSeq" id="WP_315625872.1">
    <property type="nucleotide sequence ID" value="NZ_JAUHMF010000002.1"/>
</dbReference>
<dbReference type="InterPro" id="IPR003848">
    <property type="entry name" value="DUF218"/>
</dbReference>
<dbReference type="InterPro" id="IPR051599">
    <property type="entry name" value="Cell_Envelope_Assoc"/>
</dbReference>
<evidence type="ECO:0000256" key="1">
    <source>
        <dbReference type="SAM" id="Phobius"/>
    </source>
</evidence>
<dbReference type="CDD" id="cd06259">
    <property type="entry name" value="YdcF-like"/>
    <property type="match status" value="1"/>
</dbReference>
<evidence type="ECO:0000313" key="4">
    <source>
        <dbReference type="Proteomes" id="UP001254165"/>
    </source>
</evidence>
<keyword evidence="1" id="KW-1133">Transmembrane helix</keyword>
<proteinExistence type="predicted"/>